<feature type="compositionally biased region" description="Low complexity" evidence="1">
    <location>
        <begin position="23"/>
        <end position="35"/>
    </location>
</feature>
<gene>
    <name evidence="2" type="ORF">G5I_10744</name>
</gene>
<evidence type="ECO:0000313" key="2">
    <source>
        <dbReference type="EMBL" id="EGI60982.1"/>
    </source>
</evidence>
<sequence>MGAHPSACNLFVRPFGAGDHTLKSSTPLTPTSAAPRQSYLPATPTKMEIREERSSMFMRVRGIRPKRETHRTARSPEVLEPTSRRGVSYGKLSERFSVFVCRLPGQSRPIIEFREVGRRYSVKLKLRFLLLPPPPLRDIPQRLNIGNEALELSVDSSEANLSELTNKDTNND</sequence>
<keyword evidence="3" id="KW-1185">Reference proteome</keyword>
<protein>
    <submittedName>
        <fullName evidence="2">Uncharacterized protein</fullName>
    </submittedName>
</protein>
<feature type="region of interest" description="Disordered" evidence="1">
    <location>
        <begin position="21"/>
        <end position="47"/>
    </location>
</feature>
<evidence type="ECO:0000313" key="3">
    <source>
        <dbReference type="Proteomes" id="UP000007755"/>
    </source>
</evidence>
<dbReference type="EMBL" id="GL888427">
    <property type="protein sequence ID" value="EGI60982.1"/>
    <property type="molecule type" value="Genomic_DNA"/>
</dbReference>
<name>F4WXQ4_ACREC</name>
<reference evidence="2" key="1">
    <citation type="submission" date="2011-02" db="EMBL/GenBank/DDBJ databases">
        <title>The genome of the leaf-cutting ant Acromyrmex echinatior suggests key adaptations to social evolution and fungus farming.</title>
        <authorList>
            <person name="Nygaard S."/>
            <person name="Zhang G."/>
        </authorList>
    </citation>
    <scope>NUCLEOTIDE SEQUENCE</scope>
</reference>
<dbReference type="AlphaFoldDB" id="F4WXQ4"/>
<accession>F4WXQ4</accession>
<dbReference type="Proteomes" id="UP000007755">
    <property type="component" value="Unassembled WGS sequence"/>
</dbReference>
<proteinExistence type="predicted"/>
<evidence type="ECO:0000256" key="1">
    <source>
        <dbReference type="SAM" id="MobiDB-lite"/>
    </source>
</evidence>
<organism evidence="3">
    <name type="scientific">Acromyrmex echinatior</name>
    <name type="common">Panamanian leafcutter ant</name>
    <name type="synonym">Acromyrmex octospinosus echinatior</name>
    <dbReference type="NCBI Taxonomy" id="103372"/>
    <lineage>
        <taxon>Eukaryota</taxon>
        <taxon>Metazoa</taxon>
        <taxon>Ecdysozoa</taxon>
        <taxon>Arthropoda</taxon>
        <taxon>Hexapoda</taxon>
        <taxon>Insecta</taxon>
        <taxon>Pterygota</taxon>
        <taxon>Neoptera</taxon>
        <taxon>Endopterygota</taxon>
        <taxon>Hymenoptera</taxon>
        <taxon>Apocrita</taxon>
        <taxon>Aculeata</taxon>
        <taxon>Formicoidea</taxon>
        <taxon>Formicidae</taxon>
        <taxon>Myrmicinae</taxon>
        <taxon>Acromyrmex</taxon>
    </lineage>
</organism>
<dbReference type="InParanoid" id="F4WXQ4"/>